<feature type="transmembrane region" description="Helical" evidence="1">
    <location>
        <begin position="374"/>
        <end position="395"/>
    </location>
</feature>
<feature type="transmembrane region" description="Helical" evidence="1">
    <location>
        <begin position="311"/>
        <end position="330"/>
    </location>
</feature>
<feature type="transmembrane region" description="Helical" evidence="1">
    <location>
        <begin position="274"/>
        <end position="299"/>
    </location>
</feature>
<protein>
    <recommendedName>
        <fullName evidence="4">Cytochrome C and Quinol oxidase polypeptide I</fullName>
    </recommendedName>
</protein>
<dbReference type="SUPFAM" id="SSF81442">
    <property type="entry name" value="Cytochrome c oxidase subunit I-like"/>
    <property type="match status" value="1"/>
</dbReference>
<feature type="transmembrane region" description="Helical" evidence="1">
    <location>
        <begin position="101"/>
        <end position="120"/>
    </location>
</feature>
<accession>A0ABU3L2G0</accession>
<proteinExistence type="predicted"/>
<keyword evidence="1" id="KW-0472">Membrane</keyword>
<organism evidence="2 3">
    <name type="scientific">Pricia mediterranea</name>
    <dbReference type="NCBI Taxonomy" id="3076079"/>
    <lineage>
        <taxon>Bacteria</taxon>
        <taxon>Pseudomonadati</taxon>
        <taxon>Bacteroidota</taxon>
        <taxon>Flavobacteriia</taxon>
        <taxon>Flavobacteriales</taxon>
        <taxon>Flavobacteriaceae</taxon>
        <taxon>Pricia</taxon>
    </lineage>
</organism>
<feature type="transmembrane region" description="Helical" evidence="1">
    <location>
        <begin position="78"/>
        <end position="95"/>
    </location>
</feature>
<name>A0ABU3L2G0_9FLAO</name>
<feature type="transmembrane region" description="Helical" evidence="1">
    <location>
        <begin position="45"/>
        <end position="66"/>
    </location>
</feature>
<feature type="transmembrane region" description="Helical" evidence="1">
    <location>
        <begin position="208"/>
        <end position="229"/>
    </location>
</feature>
<gene>
    <name evidence="2" type="ORF">RQM65_02095</name>
</gene>
<feature type="transmembrane region" description="Helical" evidence="1">
    <location>
        <begin position="342"/>
        <end position="362"/>
    </location>
</feature>
<dbReference type="Gene3D" id="1.20.210.10">
    <property type="entry name" value="Cytochrome c oxidase-like, subunit I domain"/>
    <property type="match status" value="1"/>
</dbReference>
<dbReference type="InterPro" id="IPR036927">
    <property type="entry name" value="Cyt_c_oxase-like_su1_sf"/>
</dbReference>
<feature type="transmembrane region" description="Helical" evidence="1">
    <location>
        <begin position="132"/>
        <end position="154"/>
    </location>
</feature>
<evidence type="ECO:0000313" key="2">
    <source>
        <dbReference type="EMBL" id="MDT7827453.1"/>
    </source>
</evidence>
<evidence type="ECO:0008006" key="4">
    <source>
        <dbReference type="Google" id="ProtNLM"/>
    </source>
</evidence>
<dbReference type="EMBL" id="JAVTTP010000001">
    <property type="protein sequence ID" value="MDT7827453.1"/>
    <property type="molecule type" value="Genomic_DNA"/>
</dbReference>
<feature type="transmembrane region" description="Helical" evidence="1">
    <location>
        <begin position="174"/>
        <end position="196"/>
    </location>
</feature>
<dbReference type="Proteomes" id="UP001250656">
    <property type="component" value="Unassembled WGS sequence"/>
</dbReference>
<dbReference type="RefSeq" id="WP_314012387.1">
    <property type="nucleotide sequence ID" value="NZ_JAVTTP010000001.1"/>
</dbReference>
<comment type="caution">
    <text evidence="2">The sequence shown here is derived from an EMBL/GenBank/DDBJ whole genome shotgun (WGS) entry which is preliminary data.</text>
</comment>
<feature type="transmembrane region" description="Helical" evidence="1">
    <location>
        <begin position="235"/>
        <end position="254"/>
    </location>
</feature>
<keyword evidence="1" id="KW-1133">Transmembrane helix</keyword>
<evidence type="ECO:0000256" key="1">
    <source>
        <dbReference type="SAM" id="Phobius"/>
    </source>
</evidence>
<reference evidence="2 3" key="1">
    <citation type="submission" date="2023-09" db="EMBL/GenBank/DDBJ databases">
        <title>Novel taxa isolated from Blanes Bay.</title>
        <authorList>
            <person name="Rey-Velasco X."/>
            <person name="Lucena T."/>
        </authorList>
    </citation>
    <scope>NUCLEOTIDE SEQUENCE [LARGE SCALE GENOMIC DNA]</scope>
    <source>
        <strain evidence="2 3">S334</strain>
    </source>
</reference>
<keyword evidence="3" id="KW-1185">Reference proteome</keyword>
<evidence type="ECO:0000313" key="3">
    <source>
        <dbReference type="Proteomes" id="UP001250656"/>
    </source>
</evidence>
<keyword evidence="1" id="KW-0812">Transmembrane</keyword>
<sequence length="401" mass="46309">MKSPKPHIKVALAYFLIAALLGVLLRSFPSIDIPFNYRYIVHTHSHIALLGWVYLALTTLIYKLFVQSSMTDWKYRRIFWATQLSLIGMLLTFPFTGYALFSIVFSTLFLFVSYWFFWFFKTHAKREFRKTNAYACIVAALWYLVISSLGPWALGGIMGTLGAESVWYRLAIYFYLHFLYNGWMIMALVGLFFYVLELRHIRMSLTNFRKFFWGINFGIVLSFFLSTLFAEPSVLLYLMGGAGAIFQLFAFILLARFLFPYRDRLRTMCSKWQWIFLGIVAVLLVIKMGLQLLTAFPYFSDLAATFLNFTVGYLHLTFLGVVTIALFFLLDYFGMMHISKIAFALYFMGFVVTEALIFYKGIAGWRGFPVFEAYYNALAVGSLLIPLSLIVVLFGPNNRDG</sequence>